<keyword evidence="3" id="KW-0012">Acyltransferase</keyword>
<dbReference type="EMBL" id="VUOB01000022">
    <property type="protein sequence ID" value="KAA2262333.1"/>
    <property type="molecule type" value="Genomic_DNA"/>
</dbReference>
<keyword evidence="1" id="KW-0472">Membrane</keyword>
<keyword evidence="3" id="KW-0808">Transferase</keyword>
<feature type="transmembrane region" description="Helical" evidence="1">
    <location>
        <begin position="57"/>
        <end position="74"/>
    </location>
</feature>
<proteinExistence type="predicted"/>
<feature type="transmembrane region" description="Helical" evidence="1">
    <location>
        <begin position="283"/>
        <end position="300"/>
    </location>
</feature>
<dbReference type="PANTHER" id="PTHR23028">
    <property type="entry name" value="ACETYLTRANSFERASE"/>
    <property type="match status" value="1"/>
</dbReference>
<evidence type="ECO:0000313" key="4">
    <source>
        <dbReference type="Proteomes" id="UP000323454"/>
    </source>
</evidence>
<protein>
    <submittedName>
        <fullName evidence="3">Acyltransferase</fullName>
    </submittedName>
</protein>
<keyword evidence="1" id="KW-0812">Transmembrane</keyword>
<dbReference type="InterPro" id="IPR050879">
    <property type="entry name" value="Acyltransferase_3"/>
</dbReference>
<reference evidence="3 4" key="2">
    <citation type="submission" date="2019-09" db="EMBL/GenBank/DDBJ databases">
        <authorList>
            <person name="Jin C."/>
        </authorList>
    </citation>
    <scope>NUCLEOTIDE SEQUENCE [LARGE SCALE GENOMIC DNA]</scope>
    <source>
        <strain evidence="3 4">AN110305</strain>
    </source>
</reference>
<feature type="transmembrane region" description="Helical" evidence="1">
    <location>
        <begin position="350"/>
        <end position="369"/>
    </location>
</feature>
<dbReference type="PANTHER" id="PTHR23028:SF53">
    <property type="entry name" value="ACYL_TRANSF_3 DOMAIN-CONTAINING PROTEIN"/>
    <property type="match status" value="1"/>
</dbReference>
<feature type="transmembrane region" description="Helical" evidence="1">
    <location>
        <begin position="168"/>
        <end position="187"/>
    </location>
</feature>
<dbReference type="GO" id="GO:0009103">
    <property type="term" value="P:lipopolysaccharide biosynthetic process"/>
    <property type="evidence" value="ECO:0007669"/>
    <property type="project" value="TreeGrafter"/>
</dbReference>
<accession>A0A5B2XG61</accession>
<name>A0A5B2XG61_9PSEU</name>
<dbReference type="Proteomes" id="UP000323454">
    <property type="component" value="Unassembled WGS sequence"/>
</dbReference>
<comment type="caution">
    <text evidence="3">The sequence shown here is derived from an EMBL/GenBank/DDBJ whole genome shotgun (WGS) entry which is preliminary data.</text>
</comment>
<sequence length="409" mass="45444">MSAADKAASNRPRVESLTGLRWFAAFAVFLFHSPYFLPMPALNGYLDHGAWVSGVNYFGFAGVTFFFVLSGFVLTWSYSPSVGPGRFYWRRFARVWPMAAVSTLLCYPVFFANGRYPWEGLRDTLTLTQAWHPSTFYLANGGTWSLACEAFFYLLFPVIIRPLMRLDLRILGCLGVVLVLLIVTMPPPFTELVPRAGSPLYRLPEFLLGVVAGVAVRRGWRPPVGARTSMAAIGLALALMLWWFRHPTLLGGPAPFPVLRTWLWNLDLTPFPVSSPMHVMDEVFAPLFALCIAAVAVRDLDQRPSLLRSKPLVLLGKWSFSFYLTEGVLLTAAGKWIGVRPAHTLADLPWFIATLAAAIAVAAACYYLVEHPVERFLRGLVDRRVRARALAKDAAAAELAARQVEDAPH</sequence>
<dbReference type="AlphaFoldDB" id="A0A5B2XG61"/>
<gene>
    <name evidence="3" type="ORF">F0L68_13765</name>
</gene>
<keyword evidence="4" id="KW-1185">Reference proteome</keyword>
<reference evidence="3 4" key="1">
    <citation type="submission" date="2019-09" db="EMBL/GenBank/DDBJ databases">
        <title>Goodfellowia gen. nov., a new genus of the Pseudonocardineae related to Actinoalloteichus, containing Goodfellowia coeruleoviolacea gen. nov., comb. nov. gen. nov., comb. nov.</title>
        <authorList>
            <person name="Labeda D."/>
        </authorList>
    </citation>
    <scope>NUCLEOTIDE SEQUENCE [LARGE SCALE GENOMIC DNA]</scope>
    <source>
        <strain evidence="3 4">AN110305</strain>
    </source>
</reference>
<dbReference type="Pfam" id="PF01757">
    <property type="entry name" value="Acyl_transf_3"/>
    <property type="match status" value="1"/>
</dbReference>
<evidence type="ECO:0000259" key="2">
    <source>
        <dbReference type="Pfam" id="PF01757"/>
    </source>
</evidence>
<feature type="transmembrane region" description="Helical" evidence="1">
    <location>
        <begin position="20"/>
        <end position="37"/>
    </location>
</feature>
<feature type="domain" description="Acyltransferase 3" evidence="2">
    <location>
        <begin position="15"/>
        <end position="366"/>
    </location>
</feature>
<keyword evidence="1" id="KW-1133">Transmembrane helix</keyword>
<feature type="transmembrane region" description="Helical" evidence="1">
    <location>
        <begin position="228"/>
        <end position="244"/>
    </location>
</feature>
<feature type="transmembrane region" description="Helical" evidence="1">
    <location>
        <begin position="136"/>
        <end position="156"/>
    </location>
</feature>
<dbReference type="OrthoDB" id="9796461at2"/>
<feature type="transmembrane region" description="Helical" evidence="1">
    <location>
        <begin position="199"/>
        <end position="216"/>
    </location>
</feature>
<dbReference type="RefSeq" id="WP_149849916.1">
    <property type="nucleotide sequence ID" value="NZ_VUOB01000022.1"/>
</dbReference>
<evidence type="ECO:0000313" key="3">
    <source>
        <dbReference type="EMBL" id="KAA2262333.1"/>
    </source>
</evidence>
<feature type="transmembrane region" description="Helical" evidence="1">
    <location>
        <begin position="320"/>
        <end position="338"/>
    </location>
</feature>
<organism evidence="3 4">
    <name type="scientific">Solihabitans fulvus</name>
    <dbReference type="NCBI Taxonomy" id="1892852"/>
    <lineage>
        <taxon>Bacteria</taxon>
        <taxon>Bacillati</taxon>
        <taxon>Actinomycetota</taxon>
        <taxon>Actinomycetes</taxon>
        <taxon>Pseudonocardiales</taxon>
        <taxon>Pseudonocardiaceae</taxon>
        <taxon>Solihabitans</taxon>
    </lineage>
</organism>
<dbReference type="GO" id="GO:0016020">
    <property type="term" value="C:membrane"/>
    <property type="evidence" value="ECO:0007669"/>
    <property type="project" value="TreeGrafter"/>
</dbReference>
<evidence type="ECO:0000256" key="1">
    <source>
        <dbReference type="SAM" id="Phobius"/>
    </source>
</evidence>
<feature type="transmembrane region" description="Helical" evidence="1">
    <location>
        <begin position="95"/>
        <end position="116"/>
    </location>
</feature>
<dbReference type="GO" id="GO:0016747">
    <property type="term" value="F:acyltransferase activity, transferring groups other than amino-acyl groups"/>
    <property type="evidence" value="ECO:0007669"/>
    <property type="project" value="InterPro"/>
</dbReference>
<dbReference type="InterPro" id="IPR002656">
    <property type="entry name" value="Acyl_transf_3_dom"/>
</dbReference>